<accession>A0A316GGU9</accession>
<feature type="compositionally biased region" description="Basic and acidic residues" evidence="1">
    <location>
        <begin position="53"/>
        <end position="65"/>
    </location>
</feature>
<evidence type="ECO:0008006" key="4">
    <source>
        <dbReference type="Google" id="ProtNLM"/>
    </source>
</evidence>
<name>A0A316GGU9_9GAMM</name>
<feature type="compositionally biased region" description="Basic and acidic residues" evidence="1">
    <location>
        <begin position="74"/>
        <end position="85"/>
    </location>
</feature>
<evidence type="ECO:0000313" key="3">
    <source>
        <dbReference type="Proteomes" id="UP000245790"/>
    </source>
</evidence>
<protein>
    <recommendedName>
        <fullName evidence="4">Lipoprotein</fullName>
    </recommendedName>
</protein>
<proteinExistence type="predicted"/>
<dbReference type="AlphaFoldDB" id="A0A316GGU9"/>
<feature type="region of interest" description="Disordered" evidence="1">
    <location>
        <begin position="53"/>
        <end position="85"/>
    </location>
</feature>
<comment type="caution">
    <text evidence="2">The sequence shown here is derived from an EMBL/GenBank/DDBJ whole genome shotgun (WGS) entry which is preliminary data.</text>
</comment>
<dbReference type="EMBL" id="QGGU01000002">
    <property type="protein sequence ID" value="PWK53947.1"/>
    <property type="molecule type" value="Genomic_DNA"/>
</dbReference>
<gene>
    <name evidence="2" type="ORF">C8D97_102339</name>
</gene>
<organism evidence="2 3">
    <name type="scientific">Pleionea mediterranea</name>
    <dbReference type="NCBI Taxonomy" id="523701"/>
    <lineage>
        <taxon>Bacteria</taxon>
        <taxon>Pseudomonadati</taxon>
        <taxon>Pseudomonadota</taxon>
        <taxon>Gammaproteobacteria</taxon>
        <taxon>Oceanospirillales</taxon>
        <taxon>Pleioneaceae</taxon>
        <taxon>Pleionea</taxon>
    </lineage>
</organism>
<evidence type="ECO:0000256" key="1">
    <source>
        <dbReference type="SAM" id="MobiDB-lite"/>
    </source>
</evidence>
<dbReference type="RefSeq" id="WP_109762075.1">
    <property type="nucleotide sequence ID" value="NZ_QGGU01000002.1"/>
</dbReference>
<evidence type="ECO:0000313" key="2">
    <source>
        <dbReference type="EMBL" id="PWK53947.1"/>
    </source>
</evidence>
<keyword evidence="3" id="KW-1185">Reference proteome</keyword>
<reference evidence="2 3" key="1">
    <citation type="submission" date="2018-05" db="EMBL/GenBank/DDBJ databases">
        <title>Genomic Encyclopedia of Type Strains, Phase IV (KMG-IV): sequencing the most valuable type-strain genomes for metagenomic binning, comparative biology and taxonomic classification.</title>
        <authorList>
            <person name="Goeker M."/>
        </authorList>
    </citation>
    <scope>NUCLEOTIDE SEQUENCE [LARGE SCALE GENOMIC DNA]</scope>
    <source>
        <strain evidence="2 3">DSM 25350</strain>
    </source>
</reference>
<dbReference type="Proteomes" id="UP000245790">
    <property type="component" value="Unassembled WGS sequence"/>
</dbReference>
<sequence>MKLVLLFIPLITIVLLTGCATEEKLSYYNSDNDCVGNVERDYSVTWDGDSGEIKQEKQETCRPEVFDPVNEQRTPSEKELESGNE</sequence>
<dbReference type="PROSITE" id="PS51257">
    <property type="entry name" value="PROKAR_LIPOPROTEIN"/>
    <property type="match status" value="1"/>
</dbReference>